<dbReference type="InterPro" id="IPR054156">
    <property type="entry name" value="YxaF_TetR_C"/>
</dbReference>
<dbReference type="InterPro" id="IPR009057">
    <property type="entry name" value="Homeodomain-like_sf"/>
</dbReference>
<dbReference type="GO" id="GO:0003677">
    <property type="term" value="F:DNA binding"/>
    <property type="evidence" value="ECO:0007669"/>
    <property type="project" value="UniProtKB-UniRule"/>
</dbReference>
<dbReference type="AlphaFoldDB" id="A0A919UBA8"/>
<keyword evidence="7" id="KW-1185">Reference proteome</keyword>
<accession>A0A919UBA8</accession>
<dbReference type="PANTHER" id="PTHR47506">
    <property type="entry name" value="TRANSCRIPTIONAL REGULATORY PROTEIN"/>
    <property type="match status" value="1"/>
</dbReference>
<protein>
    <submittedName>
        <fullName evidence="6">TetR family transcriptional regulator</fullName>
    </submittedName>
</protein>
<name>A0A919UBA8_9ACTN</name>
<comment type="caution">
    <text evidence="6">The sequence shown here is derived from an EMBL/GenBank/DDBJ whole genome shotgun (WGS) entry which is preliminary data.</text>
</comment>
<gene>
    <name evidence="6" type="ORF">Dsi01nite_035310</name>
</gene>
<dbReference type="PROSITE" id="PS50977">
    <property type="entry name" value="HTH_TETR_2"/>
    <property type="match status" value="1"/>
</dbReference>
<evidence type="ECO:0000256" key="2">
    <source>
        <dbReference type="ARBA" id="ARBA00023125"/>
    </source>
</evidence>
<dbReference type="InterPro" id="IPR036271">
    <property type="entry name" value="Tet_transcr_reg_TetR-rel_C_sf"/>
</dbReference>
<dbReference type="Pfam" id="PF21993">
    <property type="entry name" value="TetR_C_13_2"/>
    <property type="match status" value="1"/>
</dbReference>
<dbReference type="PANTHER" id="PTHR47506:SF3">
    <property type="entry name" value="HTH-TYPE TRANSCRIPTIONAL REGULATOR LMRA"/>
    <property type="match status" value="1"/>
</dbReference>
<keyword evidence="2 4" id="KW-0238">DNA-binding</keyword>
<feature type="domain" description="HTH tetR-type" evidence="5">
    <location>
        <begin position="13"/>
        <end position="73"/>
    </location>
</feature>
<proteinExistence type="predicted"/>
<sequence>MAVRVKGEFPLPNDTRGRMVEAAVTALRRNGVAGMSFTEILADSGAARGAIYHHFPGGKTQLVAEAAALNGGQVRALLEELPATDPRQVVEDFLTLVRPVVIESSAGCGCAVAAVAVAADELPHEASAAAFASWVDALTGRLATAGLPTEVARDLATTLITLLEGAHVLCRAAASIEPFDRVCRTAMALVPA</sequence>
<dbReference type="Pfam" id="PF00440">
    <property type="entry name" value="TetR_N"/>
    <property type="match status" value="1"/>
</dbReference>
<evidence type="ECO:0000256" key="4">
    <source>
        <dbReference type="PROSITE-ProRule" id="PRU00335"/>
    </source>
</evidence>
<evidence type="ECO:0000259" key="5">
    <source>
        <dbReference type="PROSITE" id="PS50977"/>
    </source>
</evidence>
<keyword evidence="3" id="KW-0804">Transcription</keyword>
<keyword evidence="1" id="KW-0805">Transcription regulation</keyword>
<dbReference type="EMBL" id="BONQ01000053">
    <property type="protein sequence ID" value="GIG45490.1"/>
    <property type="molecule type" value="Genomic_DNA"/>
</dbReference>
<dbReference type="Proteomes" id="UP000660611">
    <property type="component" value="Unassembled WGS sequence"/>
</dbReference>
<dbReference type="Gene3D" id="1.10.357.10">
    <property type="entry name" value="Tetracycline Repressor, domain 2"/>
    <property type="match status" value="1"/>
</dbReference>
<dbReference type="InterPro" id="IPR001647">
    <property type="entry name" value="HTH_TetR"/>
</dbReference>
<feature type="DNA-binding region" description="H-T-H motif" evidence="4">
    <location>
        <begin position="36"/>
        <end position="55"/>
    </location>
</feature>
<evidence type="ECO:0000313" key="7">
    <source>
        <dbReference type="Proteomes" id="UP000660611"/>
    </source>
</evidence>
<evidence type="ECO:0000313" key="6">
    <source>
        <dbReference type="EMBL" id="GIG45490.1"/>
    </source>
</evidence>
<dbReference type="SUPFAM" id="SSF46689">
    <property type="entry name" value="Homeodomain-like"/>
    <property type="match status" value="1"/>
</dbReference>
<organism evidence="6 7">
    <name type="scientific">Dactylosporangium siamense</name>
    <dbReference type="NCBI Taxonomy" id="685454"/>
    <lineage>
        <taxon>Bacteria</taxon>
        <taxon>Bacillati</taxon>
        <taxon>Actinomycetota</taxon>
        <taxon>Actinomycetes</taxon>
        <taxon>Micromonosporales</taxon>
        <taxon>Micromonosporaceae</taxon>
        <taxon>Dactylosporangium</taxon>
    </lineage>
</organism>
<evidence type="ECO:0000256" key="1">
    <source>
        <dbReference type="ARBA" id="ARBA00023015"/>
    </source>
</evidence>
<evidence type="ECO:0000256" key="3">
    <source>
        <dbReference type="ARBA" id="ARBA00023163"/>
    </source>
</evidence>
<dbReference type="SUPFAM" id="SSF48498">
    <property type="entry name" value="Tetracyclin repressor-like, C-terminal domain"/>
    <property type="match status" value="1"/>
</dbReference>
<reference evidence="6" key="1">
    <citation type="submission" date="2021-01" db="EMBL/GenBank/DDBJ databases">
        <title>Whole genome shotgun sequence of Dactylosporangium siamense NBRC 106093.</title>
        <authorList>
            <person name="Komaki H."/>
            <person name="Tamura T."/>
        </authorList>
    </citation>
    <scope>NUCLEOTIDE SEQUENCE</scope>
    <source>
        <strain evidence="6">NBRC 106093</strain>
    </source>
</reference>